<gene>
    <name evidence="3" type="ORF">CryarDRAFT_3686</name>
</gene>
<name>A0A011AKJ6_9ACTN</name>
<evidence type="ECO:0000313" key="4">
    <source>
        <dbReference type="Proteomes" id="UP000021053"/>
    </source>
</evidence>
<comment type="caution">
    <text evidence="3">The sequence shown here is derived from an EMBL/GenBank/DDBJ whole genome shotgun (WGS) entry which is preliminary data.</text>
</comment>
<dbReference type="Gene3D" id="3.30.505.50">
    <property type="entry name" value="Sigma 54 modulation/S30EA ribosomal protein, C-terminal domain"/>
    <property type="match status" value="2"/>
</dbReference>
<organism evidence="3 4">
    <name type="scientific">Cryptosporangium arvum DSM 44712</name>
    <dbReference type="NCBI Taxonomy" id="927661"/>
    <lineage>
        <taxon>Bacteria</taxon>
        <taxon>Bacillati</taxon>
        <taxon>Actinomycetota</taxon>
        <taxon>Actinomycetes</taxon>
        <taxon>Cryptosporangiales</taxon>
        <taxon>Cryptosporangiaceae</taxon>
        <taxon>Cryptosporangium</taxon>
    </lineage>
</organism>
<evidence type="ECO:0000259" key="2">
    <source>
        <dbReference type="Pfam" id="PF16321"/>
    </source>
</evidence>
<feature type="domain" description="Sigma 54 modulation/S30EA ribosomal protein C-terminal" evidence="2">
    <location>
        <begin position="127"/>
        <end position="181"/>
    </location>
</feature>
<dbReference type="Pfam" id="PF16321">
    <property type="entry name" value="Ribosom_S30AE_C"/>
    <property type="match status" value="1"/>
</dbReference>
<reference evidence="3 4" key="1">
    <citation type="submission" date="2013-07" db="EMBL/GenBank/DDBJ databases">
        <authorList>
            <consortium name="DOE Joint Genome Institute"/>
            <person name="Eisen J."/>
            <person name="Huntemann M."/>
            <person name="Han J."/>
            <person name="Chen A."/>
            <person name="Kyrpides N."/>
            <person name="Mavromatis K."/>
            <person name="Markowitz V."/>
            <person name="Palaniappan K."/>
            <person name="Ivanova N."/>
            <person name="Schaumberg A."/>
            <person name="Pati A."/>
            <person name="Liolios K."/>
            <person name="Nordberg H.P."/>
            <person name="Cantor M.N."/>
            <person name="Hua S.X."/>
            <person name="Woyke T."/>
        </authorList>
    </citation>
    <scope>NUCLEOTIDE SEQUENCE [LARGE SCALE GENOMIC DNA]</scope>
    <source>
        <strain evidence="3 4">DSM 44712</strain>
    </source>
</reference>
<dbReference type="InterPro" id="IPR032528">
    <property type="entry name" value="Ribosom_S30AE_C"/>
</dbReference>
<dbReference type="Proteomes" id="UP000021053">
    <property type="component" value="Unassembled WGS sequence"/>
</dbReference>
<protein>
    <recommendedName>
        <fullName evidence="2">Sigma 54 modulation/S30EA ribosomal protein C-terminal domain-containing protein</fullName>
    </recommendedName>
</protein>
<evidence type="ECO:0000256" key="1">
    <source>
        <dbReference type="SAM" id="MobiDB-lite"/>
    </source>
</evidence>
<sequence length="251" mass="27307">MSVHGDAPVVLAELPVEVTTDGYFAPDVPDHARRKVRAALRYCPYPILRASVRMVRFPDPALPRPVVSNALVNVNGRLVRVQTTASSAREGLDALQHSLRTAIERIDRHPGRRGHGQRPVVPDAGDDPEIHPHGTYAPVSCTVDEAIADLDALDREFHLFHDVDTDVDTVVFRAGPTGYRLAQVRHQPLEVTPATPVAIEVGDAPRLSVGDATERLRCSGQPWVLFADSATGRGTVLHVGRDGHYGLVTLD</sequence>
<dbReference type="AlphaFoldDB" id="A0A011AKJ6"/>
<accession>A0A011AKJ6</accession>
<dbReference type="RefSeq" id="WP_157017860.1">
    <property type="nucleotide sequence ID" value="NZ_KK073874.1"/>
</dbReference>
<dbReference type="OrthoDB" id="3825664at2"/>
<dbReference type="EMBL" id="JFBT01000001">
    <property type="protein sequence ID" value="EXG82496.1"/>
    <property type="molecule type" value="Genomic_DNA"/>
</dbReference>
<proteinExistence type="predicted"/>
<dbReference type="InterPro" id="IPR038416">
    <property type="entry name" value="Ribosom_S30AE_C_sf"/>
</dbReference>
<keyword evidence="4" id="KW-1185">Reference proteome</keyword>
<evidence type="ECO:0000313" key="3">
    <source>
        <dbReference type="EMBL" id="EXG82496.1"/>
    </source>
</evidence>
<dbReference type="HOGENOM" id="CLU_079045_0_0_11"/>
<feature type="region of interest" description="Disordered" evidence="1">
    <location>
        <begin position="104"/>
        <end position="132"/>
    </location>
</feature>